<feature type="compositionally biased region" description="Polar residues" evidence="3">
    <location>
        <begin position="160"/>
        <end position="173"/>
    </location>
</feature>
<evidence type="ECO:0000256" key="3">
    <source>
        <dbReference type="SAM" id="MobiDB-lite"/>
    </source>
</evidence>
<evidence type="ECO:0000313" key="6">
    <source>
        <dbReference type="Proteomes" id="UP000236333"/>
    </source>
</evidence>
<dbReference type="PANTHER" id="PTHR12585">
    <property type="entry name" value="SCC1 / RAD21 FAMILY MEMBER"/>
    <property type="match status" value="1"/>
</dbReference>
<evidence type="ECO:0000256" key="1">
    <source>
        <dbReference type="ARBA" id="ARBA00004123"/>
    </source>
</evidence>
<feature type="region of interest" description="Disordered" evidence="3">
    <location>
        <begin position="388"/>
        <end position="407"/>
    </location>
</feature>
<comment type="subcellular location">
    <subcellularLocation>
        <location evidence="1">Nucleus</location>
    </subcellularLocation>
</comment>
<reference evidence="5 6" key="1">
    <citation type="journal article" date="2017" name="Mol. Biol. Evol.">
        <title>The 4-celled Tetrabaena socialis nuclear genome reveals the essential components for genetic control of cell number at the origin of multicellularity in the volvocine lineage.</title>
        <authorList>
            <person name="Featherston J."/>
            <person name="Arakaki Y."/>
            <person name="Hanschen E.R."/>
            <person name="Ferris P.J."/>
            <person name="Michod R.E."/>
            <person name="Olson B.J.S.C."/>
            <person name="Nozaki H."/>
            <person name="Durand P.M."/>
        </authorList>
    </citation>
    <scope>NUCLEOTIDE SEQUENCE [LARGE SCALE GENOMIC DNA]</scope>
    <source>
        <strain evidence="5 6">NIES-571</strain>
    </source>
</reference>
<feature type="region of interest" description="Disordered" evidence="3">
    <location>
        <begin position="572"/>
        <end position="593"/>
    </location>
</feature>
<feature type="domain" description="Rad21/Rec8-like protein N-terminal" evidence="4">
    <location>
        <begin position="89"/>
        <end position="117"/>
    </location>
</feature>
<feature type="compositionally biased region" description="Gly residues" evidence="3">
    <location>
        <begin position="780"/>
        <end position="794"/>
    </location>
</feature>
<dbReference type="EMBL" id="PGGS01000124">
    <property type="protein sequence ID" value="PNH08570.1"/>
    <property type="molecule type" value="Genomic_DNA"/>
</dbReference>
<accession>A0A2J8A7V8</accession>
<feature type="region of interest" description="Disordered" evidence="3">
    <location>
        <begin position="451"/>
        <end position="493"/>
    </location>
</feature>
<dbReference type="GO" id="GO:1990414">
    <property type="term" value="P:replication-born double-strand break repair via sister chromatid exchange"/>
    <property type="evidence" value="ECO:0007669"/>
    <property type="project" value="TreeGrafter"/>
</dbReference>
<protein>
    <recommendedName>
        <fullName evidence="4">Rad21/Rec8-like protein N-terminal domain-containing protein</fullName>
    </recommendedName>
</protein>
<evidence type="ECO:0000313" key="5">
    <source>
        <dbReference type="EMBL" id="PNH08570.1"/>
    </source>
</evidence>
<dbReference type="GO" id="GO:0005634">
    <property type="term" value="C:nucleus"/>
    <property type="evidence" value="ECO:0007669"/>
    <property type="project" value="UniProtKB-SubCell"/>
</dbReference>
<feature type="compositionally biased region" description="Gly residues" evidence="3">
    <location>
        <begin position="803"/>
        <end position="812"/>
    </location>
</feature>
<keyword evidence="6" id="KW-1185">Reference proteome</keyword>
<feature type="region of interest" description="Disordered" evidence="3">
    <location>
        <begin position="997"/>
        <end position="1016"/>
    </location>
</feature>
<dbReference type="Pfam" id="PF04825">
    <property type="entry name" value="Rad21_Rec8_N"/>
    <property type="match status" value="2"/>
</dbReference>
<name>A0A2J8A7V8_9CHLO</name>
<feature type="compositionally biased region" description="Acidic residues" evidence="3">
    <location>
        <begin position="829"/>
        <end position="847"/>
    </location>
</feature>
<evidence type="ECO:0000259" key="4">
    <source>
        <dbReference type="Pfam" id="PF04825"/>
    </source>
</evidence>
<evidence type="ECO:0000256" key="2">
    <source>
        <dbReference type="ARBA" id="ARBA00023242"/>
    </source>
</evidence>
<dbReference type="InterPro" id="IPR039781">
    <property type="entry name" value="Rad21/Rec8-like"/>
</dbReference>
<dbReference type="Proteomes" id="UP000236333">
    <property type="component" value="Unassembled WGS sequence"/>
</dbReference>
<keyword evidence="2" id="KW-0539">Nucleus</keyword>
<comment type="caution">
    <text evidence="5">The sequence shown here is derived from an EMBL/GenBank/DDBJ whole genome shotgun (WGS) entry which is preliminary data.</text>
</comment>
<gene>
    <name evidence="5" type="ORF">TSOC_004871</name>
</gene>
<feature type="domain" description="Rad21/Rec8-like protein N-terminal" evidence="4">
    <location>
        <begin position="1"/>
        <end position="58"/>
    </location>
</feature>
<dbReference type="GO" id="GO:0007062">
    <property type="term" value="P:sister chromatid cohesion"/>
    <property type="evidence" value="ECO:0007669"/>
    <property type="project" value="InterPro"/>
</dbReference>
<feature type="compositionally biased region" description="Gly residues" evidence="3">
    <location>
        <begin position="303"/>
        <end position="315"/>
    </location>
</feature>
<feature type="compositionally biased region" description="Low complexity" evidence="3">
    <location>
        <begin position="701"/>
        <end position="758"/>
    </location>
</feature>
<feature type="compositionally biased region" description="Low complexity" evidence="3">
    <location>
        <begin position="667"/>
        <end position="692"/>
    </location>
</feature>
<dbReference type="AlphaFoldDB" id="A0A2J8A7V8"/>
<feature type="compositionally biased region" description="Low complexity" evidence="3">
    <location>
        <begin position="767"/>
        <end position="776"/>
    </location>
</feature>
<feature type="region of interest" description="Disordered" evidence="3">
    <location>
        <begin position="667"/>
        <end position="869"/>
    </location>
</feature>
<feature type="compositionally biased region" description="Gly residues" evidence="3">
    <location>
        <begin position="58"/>
        <end position="68"/>
    </location>
</feature>
<dbReference type="OrthoDB" id="10071381at2759"/>
<dbReference type="GO" id="GO:0003682">
    <property type="term" value="F:chromatin binding"/>
    <property type="evidence" value="ECO:0007669"/>
    <property type="project" value="TreeGrafter"/>
</dbReference>
<dbReference type="GO" id="GO:0008278">
    <property type="term" value="C:cohesin complex"/>
    <property type="evidence" value="ECO:0007669"/>
    <property type="project" value="InterPro"/>
</dbReference>
<feature type="region of interest" description="Disordered" evidence="3">
    <location>
        <begin position="156"/>
        <end position="196"/>
    </location>
</feature>
<dbReference type="InterPro" id="IPR006910">
    <property type="entry name" value="Rad21_Rec8_N"/>
</dbReference>
<feature type="region of interest" description="Disordered" evidence="3">
    <location>
        <begin position="55"/>
        <end position="89"/>
    </location>
</feature>
<feature type="region of interest" description="Disordered" evidence="3">
    <location>
        <begin position="223"/>
        <end position="351"/>
    </location>
</feature>
<feature type="compositionally biased region" description="Low complexity" evidence="3">
    <location>
        <begin position="462"/>
        <end position="482"/>
    </location>
</feature>
<organism evidence="5 6">
    <name type="scientific">Tetrabaena socialis</name>
    <dbReference type="NCBI Taxonomy" id="47790"/>
    <lineage>
        <taxon>Eukaryota</taxon>
        <taxon>Viridiplantae</taxon>
        <taxon>Chlorophyta</taxon>
        <taxon>core chlorophytes</taxon>
        <taxon>Chlorophyceae</taxon>
        <taxon>CS clade</taxon>
        <taxon>Chlamydomonadales</taxon>
        <taxon>Tetrabaenaceae</taxon>
        <taxon>Tetrabaena</taxon>
    </lineage>
</organism>
<sequence length="1038" mass="101971">MFYAAQLVSRDGPLQVLWVAATLDRKLNREAVDATAIPRMVELYLAPDAPAGIFSSGQGQGQGAAGGGARHKGGRGRKSDTDDSAGGESAPLALRLSGQLLLGVCRIYSRKVVYLLQVGGGGSARQERHDRLLLARGGAAAAGNEEEDPILATPFGECGPSSSHRQRPWSTPWQAERGPGARPYSDPHPAAADDDTFSEVPDQFEYDLDEAELGLLRAASQLQPDARPHTAEAGGAGAYATPPPRLGAPAVPLEQPHVQDQAAEGEALPPSGLGGDAAQGEEEEQGGGWGPGSAGPSTSGRGASMGGAAGTGTGGDVDDTTFGSEELADAWHDDGGGLNAECGVEGDASAGPSTAAEAVASLPYDSEGLGSASAGLGSAVDPETLPRTAAAEGKKAAALDTPAVGSDGTEAYGNDAAATLPVAGGAGGDSAAAANDATAAAAAGAEPLRQAPAANSGRPGRVAVAQSVAAAATPGTPASPHPGGSGRKEHGPRGVAVDVEKNGLPRTALATHVMRELIKDRGPLINRTRRDAQHNRCAAASFPFPPSAAAAAHAAGGSCWLAAWGRLGGTGAPPHVASPSRSPPTAGRTAGRGGAQLHLSAGSAALPAAALAPDLQHLFSFLAGPAGRGGGSYQERLRAAEEVAEGRAGKGGKAGAGAAADRAAAAAAGALPPKPGGAKRALSAQPAPSSGAPSGGGGSGNAAAAAPAPSGGASQRARAAADAPPRSRSQQPATAAASGRGRAAASGDDDGVSSADTSGGDGGGGASVASEGAPSADLVAGGGGRGGSPSGGVDHGAEMGGADSLGGGGDLGGQVEEEEAEEERKDEAMAEEELRWDEEMEVEELDSEGAAPTPGGSGHTHPKPGADGFTARTRNVLHQLRAMALLARRVQLSGGGGAARPAAKRQRLLLDGRSAEECGGGSQPLRVTTASELLSAAASAAAKRRSSAPRAPNDLAVASPATAAAVSRIAAARTFYDLLVLTNRGYIALEACGGEEGAEPGGGAGHRGRRSASGVYGGGLGGELAVVARKRLEEEQAL</sequence>
<dbReference type="PANTHER" id="PTHR12585:SF69">
    <property type="entry name" value="FI11703P"/>
    <property type="match status" value="1"/>
</dbReference>
<proteinExistence type="predicted"/>